<feature type="coiled-coil region" evidence="1">
    <location>
        <begin position="457"/>
        <end position="515"/>
    </location>
</feature>
<comment type="caution">
    <text evidence="2">The sequence shown here is derived from an EMBL/GenBank/DDBJ whole genome shotgun (WGS) entry which is preliminary data.</text>
</comment>
<keyword evidence="1" id="KW-0175">Coiled coil</keyword>
<protein>
    <submittedName>
        <fullName evidence="2">Uncharacterized protein</fullName>
    </submittedName>
</protein>
<name>A0ABW9YQK5_9GAMM</name>
<dbReference type="Proteomes" id="UP000738517">
    <property type="component" value="Unassembled WGS sequence"/>
</dbReference>
<evidence type="ECO:0000313" key="2">
    <source>
        <dbReference type="EMBL" id="NBI55548.1"/>
    </source>
</evidence>
<accession>A0ABW9YQK5</accession>
<gene>
    <name evidence="2" type="ORF">EIZ48_23815</name>
</gene>
<evidence type="ECO:0000313" key="3">
    <source>
        <dbReference type="Proteomes" id="UP000738517"/>
    </source>
</evidence>
<organism evidence="2 3">
    <name type="scientific">Photobacterium alginatilyticum</name>
    <dbReference type="NCBI Taxonomy" id="1775171"/>
    <lineage>
        <taxon>Bacteria</taxon>
        <taxon>Pseudomonadati</taxon>
        <taxon>Pseudomonadota</taxon>
        <taxon>Gammaproteobacteria</taxon>
        <taxon>Vibrionales</taxon>
        <taxon>Vibrionaceae</taxon>
        <taxon>Photobacterium</taxon>
    </lineage>
</organism>
<evidence type="ECO:0000256" key="1">
    <source>
        <dbReference type="SAM" id="Coils"/>
    </source>
</evidence>
<sequence>MSTCNITSNGSGDAFKGNKYVNNGVFIDTLMVQVTDTVSLEPIRPSLIKALDFLQENKVGSALERLEMVSEITTLDEEARLAVSCLRIILTDEVTTEDIQKVEGYSQSSQLAPLTQGLAEAALLKLIEQRKGVDSAHQRFEDISGTLNDITIPQYVYLRRLATKEYVEAICESIEALSDFELVALFEKSIDLSMFEQAKNVLDRLQFIKPLHEFKRESLILQCLSNHNEIDKDFYCLTYEEKTRFDKLCTDLVSLIDESELPDFRLLHILFQLFRYTHMTNVSVESCLKRNKEHLEAKNFFDDDMLESLILGTMSKDFEELRQCEPEELMQALVNQKEEDHCNFHACQLLYESGDSELILGTLNLLAEKDNVAAKANMIALAARSASILEEIEFPFNDIESAIRSFKDITLNASFVNIVAPELAMHGYPEFAVLLSDIVFGDHVPWLSEPFYSYLSYLHASRQFQTLEEKLDALALEDKEREEVVTLYSILAGNQKDYQLAASLLRNNIDKYQEKESLEPYEKRNLVYLWGQYLQSVYTEDKEKARELSYEIPLSIFDDYFEDYSWRLLFYFCHRIEDVAETIIDWFCNDPHNNAKYYFNLVFHAHQHFPEQNWPMEVGKYLHAFNYTGEHQSHIKLVVRKLFVSNCPQYLIESNGIVARRLIDAKKGDALLLPVKLFTLADKLSPIHAVYHIASEIMDDDEKEVFHIIKLPEKATAEEVLAEINKIAAPIKESREKLKPLMEQPLPVDMKYRFINGQDNFQKAILAVLCPDIKIVINNSNEPPVNTQCTDFVIDEMTAIFLACLGPNVFDNCTWHMTDDVYTLLNQCCETFKGKWPVYNDDHYTVFFEEYDDLISLPSNFIANLSLILERTQQHSDSKLNVPLELKLKLRDLCTHSFLMSHALAVSLNIGHFCIDHFTRIVLRDFEFSSVPLHPDDFQEKIIRSTSIEVIHNLICLNIQNNISSMAYACMEDIINDGDDTQLDALARLITLQSTSLWEQDNIKALVQSCLCKLVQQTLLSEIASGVENVLLALLQSLTSSAKLRDKDIIPLVECLPIPLLYDEFFERTQPEVISLVTGALRKVTELYCESLTKAVRKNNHSASGFWEVFARLC</sequence>
<reference evidence="2 3" key="1">
    <citation type="journal article" date="2017" name="Int. J. Syst. Evol. Microbiol.">
        <title>Photobacterium alginatilyticum sp. nov., a marine bacterium isolated from bottom seawater.</title>
        <authorList>
            <person name="Wang X."/>
            <person name="Wang Y."/>
            <person name="Yang X."/>
            <person name="Sun H."/>
            <person name="Li B."/>
            <person name="Zhang X.H."/>
        </authorList>
    </citation>
    <scope>NUCLEOTIDE SEQUENCE [LARGE SCALE GENOMIC DNA]</scope>
    <source>
        <strain evidence="2 3">P03D4</strain>
    </source>
</reference>
<keyword evidence="3" id="KW-1185">Reference proteome</keyword>
<dbReference type="EMBL" id="RSEJ01000032">
    <property type="protein sequence ID" value="NBI55548.1"/>
    <property type="molecule type" value="Genomic_DNA"/>
</dbReference>
<dbReference type="RefSeq" id="WP_160657313.1">
    <property type="nucleotide sequence ID" value="NZ_RSEJ01000032.1"/>
</dbReference>
<proteinExistence type="predicted"/>